<comment type="subcellular location">
    <subcellularLocation>
        <location evidence="1">Cytoplasm</location>
        <location evidence="1">Cytoskeleton</location>
        <location evidence="1">Microtubule organizing center</location>
    </subcellularLocation>
</comment>
<keyword evidence="4" id="KW-0206">Cytoskeleton</keyword>
<organism evidence="5 6">
    <name type="scientific">Cryptosporidium xiaoi</name>
    <dbReference type="NCBI Taxonomy" id="659607"/>
    <lineage>
        <taxon>Eukaryota</taxon>
        <taxon>Sar</taxon>
        <taxon>Alveolata</taxon>
        <taxon>Apicomplexa</taxon>
        <taxon>Conoidasida</taxon>
        <taxon>Coccidia</taxon>
        <taxon>Eucoccidiorida</taxon>
        <taxon>Eimeriorina</taxon>
        <taxon>Cryptosporidiidae</taxon>
        <taxon>Cryptosporidium</taxon>
    </lineage>
</organism>
<dbReference type="PANTHER" id="PTHR28520">
    <property type="entry name" value="MITOTIC-SPINDLE ORGANIZING PROTEIN 1"/>
    <property type="match status" value="1"/>
</dbReference>
<dbReference type="GO" id="GO:0090307">
    <property type="term" value="P:mitotic spindle assembly"/>
    <property type="evidence" value="ECO:0007669"/>
    <property type="project" value="TreeGrafter"/>
</dbReference>
<dbReference type="GO" id="GO:0000931">
    <property type="term" value="C:gamma-tubulin ring complex"/>
    <property type="evidence" value="ECO:0007669"/>
    <property type="project" value="InterPro"/>
</dbReference>
<keyword evidence="6" id="KW-1185">Reference proteome</keyword>
<dbReference type="GO" id="GO:0033566">
    <property type="term" value="P:gamma-tubulin complex localization"/>
    <property type="evidence" value="ECO:0007669"/>
    <property type="project" value="InterPro"/>
</dbReference>
<dbReference type="Pfam" id="PF12554">
    <property type="entry name" value="MOZART1"/>
    <property type="match status" value="1"/>
</dbReference>
<dbReference type="EMBL" id="JAWDEY010000010">
    <property type="protein sequence ID" value="KAK6589946.1"/>
    <property type="molecule type" value="Genomic_DNA"/>
</dbReference>
<dbReference type="InterPro" id="IPR022214">
    <property type="entry name" value="MZT1"/>
</dbReference>
<keyword evidence="3" id="KW-0963">Cytoplasm</keyword>
<evidence type="ECO:0000313" key="5">
    <source>
        <dbReference type="EMBL" id="KAK6589946.1"/>
    </source>
</evidence>
<proteinExistence type="inferred from homology"/>
<evidence type="ECO:0000256" key="3">
    <source>
        <dbReference type="ARBA" id="ARBA00022490"/>
    </source>
</evidence>
<comment type="similarity">
    <text evidence="2">Belongs to the MOZART1 family.</text>
</comment>
<comment type="caution">
    <text evidence="5">The sequence shown here is derived from an EMBL/GenBank/DDBJ whole genome shotgun (WGS) entry which is preliminary data.</text>
</comment>
<dbReference type="GO" id="GO:0051415">
    <property type="term" value="P:microtubule nucleation by interphase microtubule organizing center"/>
    <property type="evidence" value="ECO:0007669"/>
    <property type="project" value="TreeGrafter"/>
</dbReference>
<dbReference type="AlphaFoldDB" id="A0AAV9XZ48"/>
<evidence type="ECO:0008006" key="7">
    <source>
        <dbReference type="Google" id="ProtNLM"/>
    </source>
</evidence>
<evidence type="ECO:0000256" key="2">
    <source>
        <dbReference type="ARBA" id="ARBA00011015"/>
    </source>
</evidence>
<sequence>MNRLDIDTEILDTLSDLSKLLNTGLDRESILILIRLIELGVYPETLADLIIEIRKEIAMKD</sequence>
<gene>
    <name evidence="5" type="ORF">RS030_192999</name>
</gene>
<reference evidence="5 6" key="1">
    <citation type="submission" date="2023-10" db="EMBL/GenBank/DDBJ databases">
        <title>Comparative genomics analysis reveals potential genetic determinants of host preference in Cryptosporidium xiaoi.</title>
        <authorList>
            <person name="Xiao L."/>
            <person name="Li J."/>
        </authorList>
    </citation>
    <scope>NUCLEOTIDE SEQUENCE [LARGE SCALE GENOMIC DNA]</scope>
    <source>
        <strain evidence="5 6">52996</strain>
    </source>
</reference>
<dbReference type="GO" id="GO:0031021">
    <property type="term" value="C:interphase microtubule organizing center"/>
    <property type="evidence" value="ECO:0007669"/>
    <property type="project" value="TreeGrafter"/>
</dbReference>
<evidence type="ECO:0000256" key="4">
    <source>
        <dbReference type="ARBA" id="ARBA00023212"/>
    </source>
</evidence>
<protein>
    <recommendedName>
        <fullName evidence="7">Mitotic-spindle organizing protein 1</fullName>
    </recommendedName>
</protein>
<accession>A0AAV9XZ48</accession>
<dbReference type="Proteomes" id="UP001311799">
    <property type="component" value="Unassembled WGS sequence"/>
</dbReference>
<dbReference type="GO" id="GO:0005819">
    <property type="term" value="C:spindle"/>
    <property type="evidence" value="ECO:0007669"/>
    <property type="project" value="TreeGrafter"/>
</dbReference>
<evidence type="ECO:0000256" key="1">
    <source>
        <dbReference type="ARBA" id="ARBA00004267"/>
    </source>
</evidence>
<evidence type="ECO:0000313" key="6">
    <source>
        <dbReference type="Proteomes" id="UP001311799"/>
    </source>
</evidence>
<dbReference type="PANTHER" id="PTHR28520:SF2">
    <property type="entry name" value="MITOTIC-SPINDLE ORGANIZING PROTEIN 1"/>
    <property type="match status" value="1"/>
</dbReference>
<name>A0AAV9XZ48_9CRYT</name>